<reference evidence="2" key="1">
    <citation type="submission" date="2017-09" db="EMBL/GenBank/DDBJ databases">
        <title>Depth-based differentiation of microbial function through sediment-hosted aquifers and enrichment of novel symbionts in the deep terrestrial subsurface.</title>
        <authorList>
            <person name="Probst A.J."/>
            <person name="Ladd B."/>
            <person name="Jarett J.K."/>
            <person name="Geller-Mcgrath D.E."/>
            <person name="Sieber C.M.K."/>
            <person name="Emerson J.B."/>
            <person name="Anantharaman K."/>
            <person name="Thomas B.C."/>
            <person name="Malmstrom R."/>
            <person name="Stieglmeier M."/>
            <person name="Klingl A."/>
            <person name="Woyke T."/>
            <person name="Ryan C.M."/>
            <person name="Banfield J.F."/>
        </authorList>
    </citation>
    <scope>NUCLEOTIDE SEQUENCE [LARGE SCALE GENOMIC DNA]</scope>
</reference>
<feature type="non-terminal residue" evidence="1">
    <location>
        <position position="232"/>
    </location>
</feature>
<dbReference type="AlphaFoldDB" id="A0A2M7FCQ0"/>
<sequence length="232" mass="26815">MRTEGTAQAEGRRTGIYSPAEMDLYNYTKRFFDEYVINRQPFEEEWEEDWYNFLGQYQKNANWFPVTEGSAGRSKIFIKLTALKTNTAHSKIQDSLFPAESANDVPFDLEYIGEDIVGIPADQMEKLRDALKKRLIQHFREIRLQEKFDSASLDLCILGTAVFKSPIIEIVKQVLPRRRMIQGMPARDVGGPPFTLETITKILANVEPLPLWSYYCDVNARPGESAFEFHYE</sequence>
<name>A0A2M7FCQ0_9BACT</name>
<evidence type="ECO:0000313" key="2">
    <source>
        <dbReference type="Proteomes" id="UP000228497"/>
    </source>
</evidence>
<dbReference type="EMBL" id="PFFD01000022">
    <property type="protein sequence ID" value="PIV87259.1"/>
    <property type="molecule type" value="Genomic_DNA"/>
</dbReference>
<proteinExistence type="predicted"/>
<gene>
    <name evidence="1" type="ORF">COW49_00555</name>
</gene>
<protein>
    <submittedName>
        <fullName evidence="1">Uncharacterized protein</fullName>
    </submittedName>
</protein>
<comment type="caution">
    <text evidence="1">The sequence shown here is derived from an EMBL/GenBank/DDBJ whole genome shotgun (WGS) entry which is preliminary data.</text>
</comment>
<dbReference type="Proteomes" id="UP000228497">
    <property type="component" value="Unassembled WGS sequence"/>
</dbReference>
<organism evidence="1 2">
    <name type="scientific">Candidatus Kaiserbacteria bacterium CG17_big_fil_post_rev_8_21_14_2_50_51_7</name>
    <dbReference type="NCBI Taxonomy" id="1974613"/>
    <lineage>
        <taxon>Bacteria</taxon>
        <taxon>Candidatus Kaiseribacteriota</taxon>
    </lineage>
</organism>
<evidence type="ECO:0000313" key="1">
    <source>
        <dbReference type="EMBL" id="PIV87259.1"/>
    </source>
</evidence>
<accession>A0A2M7FCQ0</accession>